<reference evidence="2 3" key="2">
    <citation type="journal article" date="2012" name="Stand. Genomic Sci.">
        <title>Complete genome sequence of the orange-red pigmented, radioresistant Deinococcus proteolyticus type strain (MRP(T)).</title>
        <authorList>
            <person name="Copeland A."/>
            <person name="Zeytun A."/>
            <person name="Yassawong M."/>
            <person name="Nolan M."/>
            <person name="Lucas S."/>
            <person name="Hammon N."/>
            <person name="Deshpande S."/>
            <person name="Cheng J.F."/>
            <person name="Han C."/>
            <person name="Tapia R."/>
            <person name="Goodwin L.A."/>
            <person name="Pitluck S."/>
            <person name="Mavromatis K."/>
            <person name="Liolios K."/>
            <person name="Pagani I."/>
            <person name="Ivanova N."/>
            <person name="Mikhailova N."/>
            <person name="Pati A."/>
            <person name="Chen A."/>
            <person name="Palaniappan K."/>
            <person name="Land M."/>
            <person name="Hauser L."/>
            <person name="Jeffries C.D."/>
            <person name="Brambilla E.M."/>
            <person name="Rohde M."/>
            <person name="Sikorski J."/>
            <person name="Pukall R."/>
            <person name="Goker M."/>
            <person name="Detter J.C."/>
            <person name="Woyke T."/>
            <person name="Bristow J."/>
            <person name="Eisen J.A."/>
            <person name="Markowitz V."/>
            <person name="Hugenholtz P."/>
            <person name="Kyrpides N.C."/>
            <person name="Klenk H.P."/>
            <person name="Lapidus A."/>
        </authorList>
    </citation>
    <scope>NUCLEOTIDE SEQUENCE [LARGE SCALE GENOMIC DNA]</scope>
    <source>
        <strain evidence="3">ATCC 35074 / DSM 20540 / JCM 6276 / NBRC 101906 / NCIMB 13154 / VKM Ac-1939 / CCM 2703 / MRP</strain>
    </source>
</reference>
<dbReference type="Proteomes" id="UP000007718">
    <property type="component" value="Chromosome"/>
</dbReference>
<gene>
    <name evidence="2" type="ordered locus">Deipr_1721</name>
</gene>
<organism evidence="2 3">
    <name type="scientific">Deinococcus proteolyticus (strain ATCC 35074 / DSM 20540 / JCM 6276 / NBRC 101906 / NCIMB 13154 / VKM Ac-1939 / CCM 2703 / MRP)</name>
    <dbReference type="NCBI Taxonomy" id="693977"/>
    <lineage>
        <taxon>Bacteria</taxon>
        <taxon>Thermotogati</taxon>
        <taxon>Deinococcota</taxon>
        <taxon>Deinococci</taxon>
        <taxon>Deinococcales</taxon>
        <taxon>Deinococcaceae</taxon>
        <taxon>Deinococcus</taxon>
    </lineage>
</organism>
<evidence type="ECO:0000313" key="3">
    <source>
        <dbReference type="Proteomes" id="UP000007718"/>
    </source>
</evidence>
<dbReference type="RefSeq" id="WP_013615463.1">
    <property type="nucleotide sequence ID" value="NC_015161.1"/>
</dbReference>
<dbReference type="KEGG" id="dpt:Deipr_1721"/>
<keyword evidence="3" id="KW-1185">Reference proteome</keyword>
<dbReference type="EMBL" id="CP002536">
    <property type="protein sequence ID" value="ADY26855.1"/>
    <property type="molecule type" value="Genomic_DNA"/>
</dbReference>
<reference evidence="3" key="1">
    <citation type="submission" date="2011-02" db="EMBL/GenBank/DDBJ databases">
        <title>The complete sequence of chromosome of Deinococcus proteolyticus DSM 20540.</title>
        <authorList>
            <consortium name="US DOE Joint Genome Institute (JGI-PGF)"/>
            <person name="Lucas S."/>
            <person name="Copeland A."/>
            <person name="Lapidus A."/>
            <person name="Bruce D."/>
            <person name="Goodwin L."/>
            <person name="Pitluck S."/>
            <person name="Kyrpides N."/>
            <person name="Mavromatis K."/>
            <person name="Pagani I."/>
            <person name="Ivanova N."/>
            <person name="Ovchinnikova G."/>
            <person name="Zeytun A."/>
            <person name="Detter J.C."/>
            <person name="Han C."/>
            <person name="Land M."/>
            <person name="Hauser L."/>
            <person name="Markowitz V."/>
            <person name="Cheng J.-F."/>
            <person name="Hugenholtz P."/>
            <person name="Woyke T."/>
            <person name="Wu D."/>
            <person name="Pukall R."/>
            <person name="Steenblock K."/>
            <person name="Brambilla E."/>
            <person name="Klenk H.-P."/>
            <person name="Eisen J.A."/>
        </authorList>
    </citation>
    <scope>NUCLEOTIDE SEQUENCE [LARGE SCALE GENOMIC DNA]</scope>
    <source>
        <strain evidence="3">ATCC 35074 / DSM 20540 / JCM 6276 / NBRC 101906 / NCIMB 13154 / VKM Ac-1939 / CCM 2703 / MRP</strain>
    </source>
</reference>
<feature type="compositionally biased region" description="Polar residues" evidence="1">
    <location>
        <begin position="33"/>
        <end position="45"/>
    </location>
</feature>
<sequence>MTSSDEMKNQNTSTQDAAEGERGGQTGQQEPQASTQEPAEGSRSSAEGDATPSRD</sequence>
<feature type="region of interest" description="Disordered" evidence="1">
    <location>
        <begin position="1"/>
        <end position="55"/>
    </location>
</feature>
<dbReference type="AlphaFoldDB" id="F0RL63"/>
<name>F0RL63_DEIPM</name>
<evidence type="ECO:0000313" key="2">
    <source>
        <dbReference type="EMBL" id="ADY26855.1"/>
    </source>
</evidence>
<proteinExistence type="predicted"/>
<protein>
    <submittedName>
        <fullName evidence="2">Middle molecular weight neurofilament protein NF-M(2)</fullName>
    </submittedName>
</protein>
<accession>F0RL63</accession>
<dbReference type="STRING" id="693977.Deipr_1721"/>
<evidence type="ECO:0000256" key="1">
    <source>
        <dbReference type="SAM" id="MobiDB-lite"/>
    </source>
</evidence>
<dbReference type="HOGENOM" id="CLU_3024630_0_0_0"/>